<evidence type="ECO:0000313" key="2">
    <source>
        <dbReference type="Proteomes" id="UP000030922"/>
    </source>
</evidence>
<sequence length="51" mass="5960">MIVGGNFFRQNQKKVLTLIIDVLLYSCNKEQGKKKELIFLKTKFKKSVDNL</sequence>
<dbReference type="GeneID" id="26793906"/>
<proteinExistence type="predicted"/>
<dbReference type="KEGG" id="vg:26793906"/>
<dbReference type="Proteomes" id="UP000030922">
    <property type="component" value="Segment"/>
</dbReference>
<reference evidence="1 2" key="2">
    <citation type="journal article" date="2015" name="Biotechnol. Biofuels">
        <title>Bacteriophage application restores ethanol fermentation characteristics disrupted by Lactobacillus fermentum.</title>
        <authorList>
            <person name="Liu M."/>
            <person name="Bischoff K.M."/>
            <person name="Gill J.J."/>
            <person name="Mire-Criscione M.D."/>
            <person name="Berry J.D."/>
            <person name="Young R."/>
            <person name="Summer E.J."/>
        </authorList>
    </citation>
    <scope>NUCLEOTIDE SEQUENCE [LARGE SCALE GENOMIC DNA]</scope>
</reference>
<evidence type="ECO:0000313" key="1">
    <source>
        <dbReference type="EMBL" id="AIZ94744.1"/>
    </source>
</evidence>
<accession>A0A0A7NP65</accession>
<name>A0A0A7NP65_9CAUD</name>
<dbReference type="RefSeq" id="YP_009222356.1">
    <property type="nucleotide sequence ID" value="NC_029058.1"/>
</dbReference>
<protein>
    <submittedName>
        <fullName evidence="1">Uncharacterized protein</fullName>
    </submittedName>
</protein>
<reference evidence="2" key="1">
    <citation type="submission" date="2014-10" db="EMBL/GenBank/DDBJ databases">
        <title>Characterization of Lactobacillus fermentum phage vB_S_LfeInf.</title>
        <authorList>
            <person name="Liu M."/>
            <person name="Gill J.J."/>
            <person name="Berry J."/>
            <person name="Young R.III."/>
            <person name="Summer E.J."/>
        </authorList>
    </citation>
    <scope>NUCLEOTIDE SEQUENCE [LARGE SCALE GENOMIC DNA]</scope>
</reference>
<dbReference type="EMBL" id="KP054477">
    <property type="protein sequence ID" value="AIZ94744.1"/>
    <property type="molecule type" value="Genomic_DNA"/>
</dbReference>
<gene>
    <name evidence="1" type="ORF">LfeInf_118</name>
</gene>
<keyword evidence="2" id="KW-1185">Reference proteome</keyword>
<organism evidence="1 2">
    <name type="scientific">Lactobacillus phage LfeInf</name>
    <dbReference type="NCBI Taxonomy" id="1567484"/>
    <lineage>
        <taxon>Viruses</taxon>
        <taxon>Duplodnaviria</taxon>
        <taxon>Heunggongvirae</taxon>
        <taxon>Uroviricota</taxon>
        <taxon>Caudoviricetes</taxon>
        <taxon>Herelleviridae</taxon>
        <taxon>Hopescreekvirus</taxon>
        <taxon>Hopescreekvirus LfeInf</taxon>
    </lineage>
</organism>